<evidence type="ECO:0000313" key="6">
    <source>
        <dbReference type="EMBL" id="KAJ6760116.1"/>
    </source>
</evidence>
<feature type="coiled-coil region" evidence="4">
    <location>
        <begin position="488"/>
        <end position="536"/>
    </location>
</feature>
<reference evidence="6" key="1">
    <citation type="submission" date="2022-11" db="EMBL/GenBank/DDBJ databases">
        <authorList>
            <person name="Hyden B.L."/>
            <person name="Feng K."/>
            <person name="Yates T."/>
            <person name="Jawdy S."/>
            <person name="Smart L.B."/>
            <person name="Muchero W."/>
        </authorList>
    </citation>
    <scope>NUCLEOTIDE SEQUENCE</scope>
    <source>
        <tissue evidence="6">Shoot tip</tissue>
    </source>
</reference>
<dbReference type="PANTHER" id="PTHR13471">
    <property type="entry name" value="TETRATRICOPEPTIDE-LIKE HELICAL"/>
    <property type="match status" value="1"/>
</dbReference>
<dbReference type="SMART" id="SM00386">
    <property type="entry name" value="HAT"/>
    <property type="match status" value="3"/>
</dbReference>
<evidence type="ECO:0000256" key="1">
    <source>
        <dbReference type="ARBA" id="ARBA00004123"/>
    </source>
</evidence>
<dbReference type="EMBL" id="JAPFFK010000006">
    <property type="protein sequence ID" value="KAJ6760116.1"/>
    <property type="molecule type" value="Genomic_DNA"/>
</dbReference>
<keyword evidence="3" id="KW-0539">Nucleus</keyword>
<comment type="similarity">
    <text evidence="2">Belongs to the NRDE2 family.</text>
</comment>
<gene>
    <name evidence="6" type="ORF">OIU79_025061</name>
</gene>
<organism evidence="6 7">
    <name type="scientific">Salix purpurea</name>
    <name type="common">Purple osier willow</name>
    <dbReference type="NCBI Taxonomy" id="77065"/>
    <lineage>
        <taxon>Eukaryota</taxon>
        <taxon>Viridiplantae</taxon>
        <taxon>Streptophyta</taxon>
        <taxon>Embryophyta</taxon>
        <taxon>Tracheophyta</taxon>
        <taxon>Spermatophyta</taxon>
        <taxon>Magnoliopsida</taxon>
        <taxon>eudicotyledons</taxon>
        <taxon>Gunneridae</taxon>
        <taxon>Pentapetalae</taxon>
        <taxon>rosids</taxon>
        <taxon>fabids</taxon>
        <taxon>Malpighiales</taxon>
        <taxon>Salicaceae</taxon>
        <taxon>Saliceae</taxon>
        <taxon>Salix</taxon>
    </lineage>
</organism>
<reference evidence="6" key="2">
    <citation type="journal article" date="2023" name="Int. J. Mol. Sci.">
        <title>De Novo Assembly and Annotation of 11 Diverse Shrub Willow (Salix) Genomes Reveals Novel Gene Organization in Sex-Linked Regions.</title>
        <authorList>
            <person name="Hyden B."/>
            <person name="Feng K."/>
            <person name="Yates T.B."/>
            <person name="Jawdy S."/>
            <person name="Cereghino C."/>
            <person name="Smart L.B."/>
            <person name="Muchero W."/>
        </authorList>
    </citation>
    <scope>NUCLEOTIDE SEQUENCE</scope>
    <source>
        <tissue evidence="6">Shoot tip</tissue>
    </source>
</reference>
<dbReference type="GO" id="GO:0006396">
    <property type="term" value="P:RNA processing"/>
    <property type="evidence" value="ECO:0007669"/>
    <property type="project" value="InterPro"/>
</dbReference>
<evidence type="ECO:0000256" key="3">
    <source>
        <dbReference type="ARBA" id="ARBA00023242"/>
    </source>
</evidence>
<feature type="compositionally biased region" description="Basic and acidic residues" evidence="5">
    <location>
        <begin position="96"/>
        <end position="107"/>
    </location>
</feature>
<keyword evidence="4" id="KW-0175">Coiled coil</keyword>
<feature type="compositionally biased region" description="Basic and acidic residues" evidence="5">
    <location>
        <begin position="116"/>
        <end position="134"/>
    </location>
</feature>
<protein>
    <submittedName>
        <fullName evidence="6">TETRATRICOPEPTIDE-LIKE HELICAL</fullName>
    </submittedName>
</protein>
<dbReference type="GO" id="GO:0031048">
    <property type="term" value="P:regulatory ncRNA-mediated heterochromatin formation"/>
    <property type="evidence" value="ECO:0007669"/>
    <property type="project" value="TreeGrafter"/>
</dbReference>
<dbReference type="InterPro" id="IPR013633">
    <property type="entry name" value="NRDE-2"/>
</dbReference>
<dbReference type="GO" id="GO:1902369">
    <property type="term" value="P:negative regulation of RNA catabolic process"/>
    <property type="evidence" value="ECO:0007669"/>
    <property type="project" value="TreeGrafter"/>
</dbReference>
<proteinExistence type="inferred from homology"/>
<feature type="region of interest" description="Disordered" evidence="5">
    <location>
        <begin position="83"/>
        <end position="143"/>
    </location>
</feature>
<name>A0A9Q0W4Z5_SALPP</name>
<dbReference type="Proteomes" id="UP001151532">
    <property type="component" value="Chromosome 15Z"/>
</dbReference>
<evidence type="ECO:0000313" key="7">
    <source>
        <dbReference type="Proteomes" id="UP001151532"/>
    </source>
</evidence>
<evidence type="ECO:0000256" key="4">
    <source>
        <dbReference type="SAM" id="Coils"/>
    </source>
</evidence>
<dbReference type="Gene3D" id="1.25.40.10">
    <property type="entry name" value="Tetratricopeptide repeat domain"/>
    <property type="match status" value="2"/>
</dbReference>
<evidence type="ECO:0000256" key="2">
    <source>
        <dbReference type="ARBA" id="ARBA00009265"/>
    </source>
</evidence>
<dbReference type="OrthoDB" id="297219at2759"/>
<dbReference type="InterPro" id="IPR011990">
    <property type="entry name" value="TPR-like_helical_dom_sf"/>
</dbReference>
<keyword evidence="7" id="KW-1185">Reference proteome</keyword>
<evidence type="ECO:0000256" key="5">
    <source>
        <dbReference type="SAM" id="MobiDB-lite"/>
    </source>
</evidence>
<dbReference type="AlphaFoldDB" id="A0A9Q0W4Z5"/>
<comment type="subcellular location">
    <subcellularLocation>
        <location evidence="1">Nucleus</location>
    </subcellularLocation>
</comment>
<dbReference type="SUPFAM" id="SSF48452">
    <property type="entry name" value="TPR-like"/>
    <property type="match status" value="2"/>
</dbReference>
<comment type="caution">
    <text evidence="6">The sequence shown here is derived from an EMBL/GenBank/DDBJ whole genome shotgun (WGS) entry which is preliminary data.</text>
</comment>
<dbReference type="PANTHER" id="PTHR13471:SF0">
    <property type="entry name" value="NUCLEAR EXOSOME REGULATOR NRDE2"/>
    <property type="match status" value="1"/>
</dbReference>
<dbReference type="InterPro" id="IPR003107">
    <property type="entry name" value="HAT"/>
</dbReference>
<accession>A0A9Q0W4Z5</accession>
<dbReference type="GO" id="GO:0071013">
    <property type="term" value="C:catalytic step 2 spliceosome"/>
    <property type="evidence" value="ECO:0007669"/>
    <property type="project" value="TreeGrafter"/>
</dbReference>
<dbReference type="Pfam" id="PF08424">
    <property type="entry name" value="NRDE-2"/>
    <property type="match status" value="1"/>
</dbReference>
<sequence>MEREEKEAAKTSSSPSLFPLFEAAKTASSPSLFPLFEAASSSITQQHTNAPTNDTVPPPAWLYNTSFTTDLSIVNDAVSSLLPPHHSDSDLEEDKEDRVSNQGKDRSYQLLQEPEEEKKREAKYSRSDSDHSDSGKSNVRVWAGSDTNTTKDYYFDTHGDRDNLVYGTPYRMDVPRYKPYNSKKLNFQGLYLLNKRGRGFDRDGDIDALDTQLKSGGRYWSSKVCCNMDMSHDGGDHPGSDLKDCLVVEESWEDEVLRKTREFNKLTREHPHDEKIWLDFAEFQDKVSSMQPQKGARLQMLEKKISVLEKATELNPDNEELLLCLMKAYQSRDSSDMLIGRWEKVLMHHSGNHKLWKEYLRVVQGEFSRFKVSDMRKMYAHAIQAVSSACSRQFRQVYQNEKPSSLDPTIVQQEIGLVDIFLSLCRLEWQAGYQELATALFQAEIEFTVFCPSLLLTEHSKLRLFEHFWNSDGPRVGEEGAVGWSTWLEKEEENRQRILKEEASHDEDRVTADEFLEESENEDIKQEDDAEALLKQLGIDVDAEPSSEVKDSSTWARWSKEESLRDCNQWMPVHGKFGRISPSSGTPDGEADEHLLRAVLFEDVSEYLFSLNSQEARLSLVSQFIEFFGGDLSQWICTNSSSWKDKLLSIEVLPDPISKNLRSIHNILDISEGSSSSNIFELLLGNTSNSSKRTDAMKFLRNAVLLCLTAFPRNHILEEAALVAEEFSVTKLDSTTPCRVLAKSLLKNDRQDVLLCGVYARREAVFGNIGHARRVFDLALTSVEGLPPTGTRRIYDLMLHFYIFGMLRQNLPNSSGNNQESPSRALHILSCLGNGVAYKPFESKPSSLQLLRAHQGFKDRLNIVRSAWVRGVVDDQSLALTCSAALFEELTTGWAAGITVLDEAFTMVLPDRRCHSYQLEFLFNYSVRMLLRYHKQSSLSKVWDCILKGLQIYPSSPELFKALLEISHLYTTPNKVRWMFDDYFQKKPSVILWLFTLSFEMSRGSSQHRIHGLFERALENERLSSSVILWRLYIAYEIDIACNPSAAKRAFFRAIHACPWSKKLWLDGFLKLNSILTVKELSDLQDVMRDKELNLRTDIYEILLQDEFVS</sequence>